<accession>A0ABS6W2P1</accession>
<comment type="caution">
    <text evidence="1">The sequence shown here is derived from an EMBL/GenBank/DDBJ whole genome shotgun (WGS) entry which is preliminary data.</text>
</comment>
<name>A0ABS6W2P1_9FLAO</name>
<protein>
    <recommendedName>
        <fullName evidence="3">Nucleotidyltransferase domain-containing protein</fullName>
    </recommendedName>
</protein>
<organism evidence="1 2">
    <name type="scientific">Mesonia aestuariivivens</name>
    <dbReference type="NCBI Taxonomy" id="2796128"/>
    <lineage>
        <taxon>Bacteria</taxon>
        <taxon>Pseudomonadati</taxon>
        <taxon>Bacteroidota</taxon>
        <taxon>Flavobacteriia</taxon>
        <taxon>Flavobacteriales</taxon>
        <taxon>Flavobacteriaceae</taxon>
        <taxon>Mesonia</taxon>
    </lineage>
</organism>
<sequence>MDNQVGEAGQALIATYASLEKELQLGSLFTYGGSGVSSNFAHNNNDYDAYWYHPDHLLA</sequence>
<dbReference type="RefSeq" id="WP_219040400.1">
    <property type="nucleotide sequence ID" value="NZ_JAHWDF010000009.1"/>
</dbReference>
<reference evidence="1 2" key="1">
    <citation type="submission" date="2021-07" db="EMBL/GenBank/DDBJ databases">
        <title>Mesonia aestuariivivens sp. nov., isolated from a tidal flat.</title>
        <authorList>
            <person name="Kim Y.-O."/>
            <person name="Yoon J.-H."/>
        </authorList>
    </citation>
    <scope>NUCLEOTIDE SEQUENCE [LARGE SCALE GENOMIC DNA]</scope>
    <source>
        <strain evidence="1 2">JHPTF-M18</strain>
    </source>
</reference>
<dbReference type="EMBL" id="JAHWDF010000009">
    <property type="protein sequence ID" value="MBW2962115.1"/>
    <property type="molecule type" value="Genomic_DNA"/>
</dbReference>
<dbReference type="Proteomes" id="UP000719267">
    <property type="component" value="Unassembled WGS sequence"/>
</dbReference>
<evidence type="ECO:0000313" key="2">
    <source>
        <dbReference type="Proteomes" id="UP000719267"/>
    </source>
</evidence>
<proteinExistence type="predicted"/>
<evidence type="ECO:0000313" key="1">
    <source>
        <dbReference type="EMBL" id="MBW2962115.1"/>
    </source>
</evidence>
<evidence type="ECO:0008006" key="3">
    <source>
        <dbReference type="Google" id="ProtNLM"/>
    </source>
</evidence>
<gene>
    <name evidence="1" type="ORF">KW502_09920</name>
</gene>
<keyword evidence="2" id="KW-1185">Reference proteome</keyword>